<dbReference type="Proteomes" id="UP000053268">
    <property type="component" value="Unassembled WGS sequence"/>
</dbReference>
<evidence type="ECO:0000256" key="1">
    <source>
        <dbReference type="SAM" id="Phobius"/>
    </source>
</evidence>
<keyword evidence="1" id="KW-1133">Transmembrane helix</keyword>
<sequence>MLPSATKKQLQLMRIINHNVKSFLTIACVGVMLGMLLDESVR</sequence>
<evidence type="ECO:0000313" key="3">
    <source>
        <dbReference type="Proteomes" id="UP000053268"/>
    </source>
</evidence>
<accession>A0A194PEB7</accession>
<evidence type="ECO:0000313" key="2">
    <source>
        <dbReference type="EMBL" id="KPI91696.1"/>
    </source>
</evidence>
<keyword evidence="1" id="KW-0472">Membrane</keyword>
<gene>
    <name evidence="2" type="ORF">RR46_15200</name>
</gene>
<proteinExistence type="predicted"/>
<keyword evidence="3" id="KW-1185">Reference proteome</keyword>
<keyword evidence="1" id="KW-0812">Transmembrane</keyword>
<organism evidence="2 3">
    <name type="scientific">Papilio xuthus</name>
    <name type="common">Asian swallowtail butterfly</name>
    <dbReference type="NCBI Taxonomy" id="66420"/>
    <lineage>
        <taxon>Eukaryota</taxon>
        <taxon>Metazoa</taxon>
        <taxon>Ecdysozoa</taxon>
        <taxon>Arthropoda</taxon>
        <taxon>Hexapoda</taxon>
        <taxon>Insecta</taxon>
        <taxon>Pterygota</taxon>
        <taxon>Neoptera</taxon>
        <taxon>Endopterygota</taxon>
        <taxon>Lepidoptera</taxon>
        <taxon>Glossata</taxon>
        <taxon>Ditrysia</taxon>
        <taxon>Papilionoidea</taxon>
        <taxon>Papilionidae</taxon>
        <taxon>Papilioninae</taxon>
        <taxon>Papilio</taxon>
    </lineage>
</organism>
<protein>
    <submittedName>
        <fullName evidence="2">Uncharacterized protein</fullName>
    </submittedName>
</protein>
<reference evidence="2 3" key="1">
    <citation type="journal article" date="2015" name="Nat. Commun.">
        <title>Outbred genome sequencing and CRISPR/Cas9 gene editing in butterflies.</title>
        <authorList>
            <person name="Li X."/>
            <person name="Fan D."/>
            <person name="Zhang W."/>
            <person name="Liu G."/>
            <person name="Zhang L."/>
            <person name="Zhao L."/>
            <person name="Fang X."/>
            <person name="Chen L."/>
            <person name="Dong Y."/>
            <person name="Chen Y."/>
            <person name="Ding Y."/>
            <person name="Zhao R."/>
            <person name="Feng M."/>
            <person name="Zhu Y."/>
            <person name="Feng Y."/>
            <person name="Jiang X."/>
            <person name="Zhu D."/>
            <person name="Xiang H."/>
            <person name="Feng X."/>
            <person name="Li S."/>
            <person name="Wang J."/>
            <person name="Zhang G."/>
            <person name="Kronforst M.R."/>
            <person name="Wang W."/>
        </authorList>
    </citation>
    <scope>NUCLEOTIDE SEQUENCE [LARGE SCALE GENOMIC DNA]</scope>
    <source>
        <strain evidence="2">Ya'a_city_454_Px</strain>
        <tissue evidence="2">Whole body</tissue>
    </source>
</reference>
<dbReference type="EMBL" id="KQ459606">
    <property type="protein sequence ID" value="KPI91696.1"/>
    <property type="molecule type" value="Genomic_DNA"/>
</dbReference>
<feature type="transmembrane region" description="Helical" evidence="1">
    <location>
        <begin position="20"/>
        <end position="37"/>
    </location>
</feature>
<dbReference type="AlphaFoldDB" id="A0A194PEB7"/>
<name>A0A194PEB7_PAPXU</name>